<dbReference type="GO" id="GO:0016757">
    <property type="term" value="F:glycosyltransferase activity"/>
    <property type="evidence" value="ECO:0007669"/>
    <property type="project" value="UniProtKB-KW"/>
</dbReference>
<name>A0A1S8MYT2_CLOSA</name>
<dbReference type="SUPFAM" id="SSF53756">
    <property type="entry name" value="UDP-Glycosyltransferase/glycogen phosphorylase"/>
    <property type="match status" value="1"/>
</dbReference>
<comment type="caution">
    <text evidence="3">The sequence shown here is derived from an EMBL/GenBank/DDBJ whole genome shotgun (WGS) entry which is preliminary data.</text>
</comment>
<accession>A0A1S8MYT2</accession>
<evidence type="ECO:0000313" key="3">
    <source>
        <dbReference type="EMBL" id="OOM09358.1"/>
    </source>
</evidence>
<dbReference type="EC" id="2.4.1.57" evidence="3"/>
<protein>
    <submittedName>
        <fullName evidence="3">GDP-mannose-dependent alpha-(1-2)-phosphatidylinositol mannosyltransferase</fullName>
        <ecNumber evidence="3">2.4.1.57</ecNumber>
    </submittedName>
</protein>
<dbReference type="PANTHER" id="PTHR46401:SF2">
    <property type="entry name" value="GLYCOSYLTRANSFERASE WBBK-RELATED"/>
    <property type="match status" value="1"/>
</dbReference>
<dbReference type="AlphaFoldDB" id="A0A1S8MYT2"/>
<feature type="domain" description="Glycosyl transferase family 1" evidence="2">
    <location>
        <begin position="191"/>
        <end position="340"/>
    </location>
</feature>
<dbReference type="Pfam" id="PF00534">
    <property type="entry name" value="Glycos_transf_1"/>
    <property type="match status" value="1"/>
</dbReference>
<proteinExistence type="predicted"/>
<dbReference type="RefSeq" id="WP_077866668.1">
    <property type="nucleotide sequence ID" value="NZ_LZYZ01000007.1"/>
</dbReference>
<keyword evidence="3" id="KW-0328">Glycosyltransferase</keyword>
<dbReference type="Gene3D" id="3.40.50.2000">
    <property type="entry name" value="Glycogen Phosphorylase B"/>
    <property type="match status" value="2"/>
</dbReference>
<dbReference type="InterPro" id="IPR001296">
    <property type="entry name" value="Glyco_trans_1"/>
</dbReference>
<dbReference type="CDD" id="cd03801">
    <property type="entry name" value="GT4_PimA-like"/>
    <property type="match status" value="1"/>
</dbReference>
<dbReference type="Proteomes" id="UP000191154">
    <property type="component" value="Unassembled WGS sequence"/>
</dbReference>
<dbReference type="EMBL" id="LZYZ01000007">
    <property type="protein sequence ID" value="OOM09358.1"/>
    <property type="molecule type" value="Genomic_DNA"/>
</dbReference>
<dbReference type="STRING" id="169679.CSACC_28530"/>
<sequence>MEILYVCSWDKCREKTWSGTTYSLYKTLEAKIPVQNIDVTLNRKDKMFIKLQRLTDIKFKNEKVKIIHEFSSLKTKIYQKKVNRLIKNDKKSVVLQIGDYGLCDNKTYVYQDLSLDSLFYFKEKYNGLFQYSGFQNYLEDDMSKRRENQFKFYNNIQGIFTMGKWLANNLVEYSKIPKEKVHWVGGGINLNIKKVKPFPKSKNKILFVGRDFFRKGGDLVYKAFKVLKRYLPNVELYVAGPKEWPLKDKDDNLKFLGEINSDELSDYFNLCDIFCMPSRFEAYGLVFIEALVYGLPCIGRNNFEMKEFIKEGYNGYLIENDDIEQLAIKMYQLLNNDDIKSNVVTDRNKYIKEYSWDTVADRIINIINKA</sequence>
<reference evidence="3 4" key="1">
    <citation type="submission" date="2016-05" db="EMBL/GenBank/DDBJ databases">
        <title>Microbial solvent formation.</title>
        <authorList>
            <person name="Poehlein A."/>
            <person name="Montoya Solano J.D."/>
            <person name="Flitsch S."/>
            <person name="Krabben P."/>
            <person name="Duerre P."/>
            <person name="Daniel R."/>
        </authorList>
    </citation>
    <scope>NUCLEOTIDE SEQUENCE [LARGE SCALE GENOMIC DNA]</scope>
    <source>
        <strain evidence="3 4">L1-8</strain>
    </source>
</reference>
<gene>
    <name evidence="3" type="primary">pimA</name>
    <name evidence="3" type="ORF">CLOSAC_36390</name>
</gene>
<evidence type="ECO:0000259" key="2">
    <source>
        <dbReference type="Pfam" id="PF00534"/>
    </source>
</evidence>
<dbReference type="PANTHER" id="PTHR46401">
    <property type="entry name" value="GLYCOSYLTRANSFERASE WBBK-RELATED"/>
    <property type="match status" value="1"/>
</dbReference>
<keyword evidence="1 3" id="KW-0808">Transferase</keyword>
<organism evidence="3 4">
    <name type="scientific">Clostridium saccharobutylicum</name>
    <dbReference type="NCBI Taxonomy" id="169679"/>
    <lineage>
        <taxon>Bacteria</taxon>
        <taxon>Bacillati</taxon>
        <taxon>Bacillota</taxon>
        <taxon>Clostridia</taxon>
        <taxon>Eubacteriales</taxon>
        <taxon>Clostridiaceae</taxon>
        <taxon>Clostridium</taxon>
    </lineage>
</organism>
<evidence type="ECO:0000313" key="4">
    <source>
        <dbReference type="Proteomes" id="UP000191154"/>
    </source>
</evidence>
<evidence type="ECO:0000256" key="1">
    <source>
        <dbReference type="ARBA" id="ARBA00022679"/>
    </source>
</evidence>
<dbReference type="GO" id="GO:0009103">
    <property type="term" value="P:lipopolysaccharide biosynthetic process"/>
    <property type="evidence" value="ECO:0007669"/>
    <property type="project" value="TreeGrafter"/>
</dbReference>